<keyword evidence="2" id="KW-1185">Reference proteome</keyword>
<organism evidence="1 2">
    <name type="scientific">Larinioides sclopetarius</name>
    <dbReference type="NCBI Taxonomy" id="280406"/>
    <lineage>
        <taxon>Eukaryota</taxon>
        <taxon>Metazoa</taxon>
        <taxon>Ecdysozoa</taxon>
        <taxon>Arthropoda</taxon>
        <taxon>Chelicerata</taxon>
        <taxon>Arachnida</taxon>
        <taxon>Araneae</taxon>
        <taxon>Araneomorphae</taxon>
        <taxon>Entelegynae</taxon>
        <taxon>Araneoidea</taxon>
        <taxon>Araneidae</taxon>
        <taxon>Larinioides</taxon>
    </lineage>
</organism>
<dbReference type="AlphaFoldDB" id="A0AAV1ZER6"/>
<accession>A0AAV1ZER6</accession>
<proteinExistence type="predicted"/>
<evidence type="ECO:0000313" key="2">
    <source>
        <dbReference type="Proteomes" id="UP001497382"/>
    </source>
</evidence>
<evidence type="ECO:0000313" key="1">
    <source>
        <dbReference type="EMBL" id="CAL1269947.1"/>
    </source>
</evidence>
<gene>
    <name evidence="1" type="ORF">LARSCL_LOCUS5023</name>
</gene>
<dbReference type="Proteomes" id="UP001497382">
    <property type="component" value="Unassembled WGS sequence"/>
</dbReference>
<name>A0AAV1ZER6_9ARAC</name>
<reference evidence="1 2" key="1">
    <citation type="submission" date="2024-04" db="EMBL/GenBank/DDBJ databases">
        <authorList>
            <person name="Rising A."/>
            <person name="Reimegard J."/>
            <person name="Sonavane S."/>
            <person name="Akerstrom W."/>
            <person name="Nylinder S."/>
            <person name="Hedman E."/>
            <person name="Kallberg Y."/>
        </authorList>
    </citation>
    <scope>NUCLEOTIDE SEQUENCE [LARGE SCALE GENOMIC DNA]</scope>
</reference>
<comment type="caution">
    <text evidence="1">The sequence shown here is derived from an EMBL/GenBank/DDBJ whole genome shotgun (WGS) entry which is preliminary data.</text>
</comment>
<sequence length="53" mass="6238">MCFSLAFGKDFMTIKSIEKVREIFRKLVFKVRMAPSFFGKLLSVFEQKKVINC</sequence>
<protein>
    <submittedName>
        <fullName evidence="1">Uncharacterized protein</fullName>
    </submittedName>
</protein>
<dbReference type="EMBL" id="CAXIEN010000045">
    <property type="protein sequence ID" value="CAL1269947.1"/>
    <property type="molecule type" value="Genomic_DNA"/>
</dbReference>